<evidence type="ECO:0000313" key="1">
    <source>
        <dbReference type="EMBL" id="MBW78707.1"/>
    </source>
</evidence>
<name>A0A2M4DMC5_ANODA</name>
<reference evidence="1" key="1">
    <citation type="submission" date="2018-01" db="EMBL/GenBank/DDBJ databases">
        <title>An insight into the sialome of Amazonian anophelines.</title>
        <authorList>
            <person name="Ribeiro J.M."/>
            <person name="Scarpassa V."/>
            <person name="Calvo E."/>
        </authorList>
    </citation>
    <scope>NUCLEOTIDE SEQUENCE</scope>
</reference>
<dbReference type="AlphaFoldDB" id="A0A2M4DMC5"/>
<sequence>METVASPTFTFWPLSRAASLLYLSIKCSRFTPEIALTGMLIAFWQLKRYVFIEGSSISCLTAVWCCS</sequence>
<proteinExistence type="predicted"/>
<dbReference type="EMBL" id="GGFL01014529">
    <property type="protein sequence ID" value="MBW78707.1"/>
    <property type="molecule type" value="Transcribed_RNA"/>
</dbReference>
<accession>A0A2M4DMC5</accession>
<organism evidence="1">
    <name type="scientific">Anopheles darlingi</name>
    <name type="common">Mosquito</name>
    <dbReference type="NCBI Taxonomy" id="43151"/>
    <lineage>
        <taxon>Eukaryota</taxon>
        <taxon>Metazoa</taxon>
        <taxon>Ecdysozoa</taxon>
        <taxon>Arthropoda</taxon>
        <taxon>Hexapoda</taxon>
        <taxon>Insecta</taxon>
        <taxon>Pterygota</taxon>
        <taxon>Neoptera</taxon>
        <taxon>Endopterygota</taxon>
        <taxon>Diptera</taxon>
        <taxon>Nematocera</taxon>
        <taxon>Culicoidea</taxon>
        <taxon>Culicidae</taxon>
        <taxon>Anophelinae</taxon>
        <taxon>Anopheles</taxon>
    </lineage>
</organism>
<protein>
    <submittedName>
        <fullName evidence="1">Putative secreted protein</fullName>
    </submittedName>
</protein>